<evidence type="ECO:0000256" key="1">
    <source>
        <dbReference type="ARBA" id="ARBA00011051"/>
    </source>
</evidence>
<dbReference type="EMBL" id="JASFZW010000006">
    <property type="protein sequence ID" value="KAK2077450.1"/>
    <property type="molecule type" value="Genomic_DNA"/>
</dbReference>
<protein>
    <recommendedName>
        <fullName evidence="2">Bleomycin resistance protein</fullName>
    </recommendedName>
</protein>
<dbReference type="InterPro" id="IPR037523">
    <property type="entry name" value="VOC_core"/>
</dbReference>
<comment type="similarity">
    <text evidence="1">Belongs to the bleomycin resistance protein family.</text>
</comment>
<accession>A0AAD9IIW2</accession>
<feature type="domain" description="VOC" evidence="4">
    <location>
        <begin position="5"/>
        <end position="124"/>
    </location>
</feature>
<dbReference type="Gene3D" id="3.10.180.10">
    <property type="entry name" value="2,3-Dihydroxybiphenyl 1,2-Dioxygenase, domain 1"/>
    <property type="match status" value="1"/>
</dbReference>
<dbReference type="PROSITE" id="PS51819">
    <property type="entry name" value="VOC"/>
    <property type="match status" value="1"/>
</dbReference>
<evidence type="ECO:0000259" key="4">
    <source>
        <dbReference type="PROSITE" id="PS51819"/>
    </source>
</evidence>
<dbReference type="AlphaFoldDB" id="A0AAD9IIW2"/>
<evidence type="ECO:0000313" key="6">
    <source>
        <dbReference type="Proteomes" id="UP001255856"/>
    </source>
</evidence>
<evidence type="ECO:0000313" key="5">
    <source>
        <dbReference type="EMBL" id="KAK2077450.1"/>
    </source>
</evidence>
<keyword evidence="6" id="KW-1185">Reference proteome</keyword>
<dbReference type="Pfam" id="PF00903">
    <property type="entry name" value="Glyoxalase"/>
    <property type="match status" value="1"/>
</dbReference>
<dbReference type="InterPro" id="IPR029068">
    <property type="entry name" value="Glyas_Bleomycin-R_OHBP_Dase"/>
</dbReference>
<dbReference type="InterPro" id="IPR004360">
    <property type="entry name" value="Glyas_Fos-R_dOase_dom"/>
</dbReference>
<dbReference type="InterPro" id="IPR000335">
    <property type="entry name" value="Bleomycin-R"/>
</dbReference>
<dbReference type="Proteomes" id="UP001255856">
    <property type="component" value="Unassembled WGS sequence"/>
</dbReference>
<sequence>MLTARVLAAVPIVPVTDLTASLGWYAALGFVPRSDADSHAHQYALLTMGAVELHLRQLGQGEIIPKEHSPAGVYLRVEGVDQVFTQLKQKGKLAFVFEPTNQPWGMREFAISDPDGTLLRFGQIA</sequence>
<evidence type="ECO:0000256" key="2">
    <source>
        <dbReference type="ARBA" id="ARBA00021572"/>
    </source>
</evidence>
<comment type="caution">
    <text evidence="5">The sequence shown here is derived from an EMBL/GenBank/DDBJ whole genome shotgun (WGS) entry which is preliminary data.</text>
</comment>
<gene>
    <name evidence="5" type="ORF">QBZ16_004295</name>
</gene>
<organism evidence="5 6">
    <name type="scientific">Prototheca wickerhamii</name>
    <dbReference type="NCBI Taxonomy" id="3111"/>
    <lineage>
        <taxon>Eukaryota</taxon>
        <taxon>Viridiplantae</taxon>
        <taxon>Chlorophyta</taxon>
        <taxon>core chlorophytes</taxon>
        <taxon>Trebouxiophyceae</taxon>
        <taxon>Chlorellales</taxon>
        <taxon>Chlorellaceae</taxon>
        <taxon>Prototheca</taxon>
    </lineage>
</organism>
<dbReference type="GO" id="GO:0046677">
    <property type="term" value="P:response to antibiotic"/>
    <property type="evidence" value="ECO:0007669"/>
    <property type="project" value="UniProtKB-KW"/>
</dbReference>
<name>A0AAD9IIW2_PROWI</name>
<dbReference type="SUPFAM" id="SSF54593">
    <property type="entry name" value="Glyoxalase/Bleomycin resistance protein/Dihydroxybiphenyl dioxygenase"/>
    <property type="match status" value="1"/>
</dbReference>
<keyword evidence="3" id="KW-0046">Antibiotic resistance</keyword>
<reference evidence="5" key="1">
    <citation type="submission" date="2021-01" db="EMBL/GenBank/DDBJ databases">
        <authorList>
            <person name="Eckstrom K.M.E."/>
        </authorList>
    </citation>
    <scope>NUCLEOTIDE SEQUENCE</scope>
    <source>
        <strain evidence="5">UVCC 0001</strain>
    </source>
</reference>
<proteinExistence type="inferred from homology"/>
<dbReference type="CDD" id="cd08349">
    <property type="entry name" value="BLMA_like"/>
    <property type="match status" value="1"/>
</dbReference>
<evidence type="ECO:0000256" key="3">
    <source>
        <dbReference type="ARBA" id="ARBA00023251"/>
    </source>
</evidence>